<dbReference type="AlphaFoldDB" id="A0A6A5SNH2"/>
<keyword evidence="2" id="KW-1185">Reference proteome</keyword>
<dbReference type="OrthoDB" id="3795878at2759"/>
<dbReference type="Proteomes" id="UP000800038">
    <property type="component" value="Unassembled WGS sequence"/>
</dbReference>
<dbReference type="InterPro" id="IPR050092">
    <property type="entry name" value="RNase_H"/>
</dbReference>
<sequence>LRKVLGTFRSSPTIPSEVEAALPPPAIRLNTAICQYAFWARKLLDNHLVKKTIQQLEPTFYTDRGVVARNNQMDLITGYLVSLSCLYKEQLIPHSFCPWQKQTPYRTVLSKLSKDEDAQAHTTYMHTRLGDSLLAIYSDASSIEEGRGIGVSLPAFDYAISSVRVDTLNIGMGQIIYNWELEGITQGFQYAATVATPSQEIQVHADNQAAIYRLQTPSDKPGQA</sequence>
<accession>A0A6A5SNH2</accession>
<dbReference type="PANTHER" id="PTHR10642">
    <property type="entry name" value="RIBONUCLEASE H1"/>
    <property type="match status" value="1"/>
</dbReference>
<evidence type="ECO:0000313" key="2">
    <source>
        <dbReference type="Proteomes" id="UP000800038"/>
    </source>
</evidence>
<dbReference type="GO" id="GO:0004523">
    <property type="term" value="F:RNA-DNA hybrid ribonuclease activity"/>
    <property type="evidence" value="ECO:0007669"/>
    <property type="project" value="TreeGrafter"/>
</dbReference>
<proteinExistence type="predicted"/>
<dbReference type="GO" id="GO:0043137">
    <property type="term" value="P:DNA replication, removal of RNA primer"/>
    <property type="evidence" value="ECO:0007669"/>
    <property type="project" value="TreeGrafter"/>
</dbReference>
<name>A0A6A5SNH2_9PLEO</name>
<organism evidence="1 2">
    <name type="scientific">Clathrospora elynae</name>
    <dbReference type="NCBI Taxonomy" id="706981"/>
    <lineage>
        <taxon>Eukaryota</taxon>
        <taxon>Fungi</taxon>
        <taxon>Dikarya</taxon>
        <taxon>Ascomycota</taxon>
        <taxon>Pezizomycotina</taxon>
        <taxon>Dothideomycetes</taxon>
        <taxon>Pleosporomycetidae</taxon>
        <taxon>Pleosporales</taxon>
        <taxon>Diademaceae</taxon>
        <taxon>Clathrospora</taxon>
    </lineage>
</organism>
<protein>
    <submittedName>
        <fullName evidence="1">Uncharacterized protein</fullName>
    </submittedName>
</protein>
<dbReference type="EMBL" id="ML976051">
    <property type="protein sequence ID" value="KAF1941204.1"/>
    <property type="molecule type" value="Genomic_DNA"/>
</dbReference>
<feature type="non-terminal residue" evidence="1">
    <location>
        <position position="1"/>
    </location>
</feature>
<evidence type="ECO:0000313" key="1">
    <source>
        <dbReference type="EMBL" id="KAF1941204.1"/>
    </source>
</evidence>
<dbReference type="PANTHER" id="PTHR10642:SF26">
    <property type="entry name" value="RIBONUCLEASE H1"/>
    <property type="match status" value="1"/>
</dbReference>
<reference evidence="1" key="1">
    <citation type="journal article" date="2020" name="Stud. Mycol.">
        <title>101 Dothideomycetes genomes: a test case for predicting lifestyles and emergence of pathogens.</title>
        <authorList>
            <person name="Haridas S."/>
            <person name="Albert R."/>
            <person name="Binder M."/>
            <person name="Bloem J."/>
            <person name="Labutti K."/>
            <person name="Salamov A."/>
            <person name="Andreopoulos B."/>
            <person name="Baker S."/>
            <person name="Barry K."/>
            <person name="Bills G."/>
            <person name="Bluhm B."/>
            <person name="Cannon C."/>
            <person name="Castanera R."/>
            <person name="Culley D."/>
            <person name="Daum C."/>
            <person name="Ezra D."/>
            <person name="Gonzalez J."/>
            <person name="Henrissat B."/>
            <person name="Kuo A."/>
            <person name="Liang C."/>
            <person name="Lipzen A."/>
            <person name="Lutzoni F."/>
            <person name="Magnuson J."/>
            <person name="Mondo S."/>
            <person name="Nolan M."/>
            <person name="Ohm R."/>
            <person name="Pangilinan J."/>
            <person name="Park H.-J."/>
            <person name="Ramirez L."/>
            <person name="Alfaro M."/>
            <person name="Sun H."/>
            <person name="Tritt A."/>
            <person name="Yoshinaga Y."/>
            <person name="Zwiers L.-H."/>
            <person name="Turgeon B."/>
            <person name="Goodwin S."/>
            <person name="Spatafora J."/>
            <person name="Crous P."/>
            <person name="Grigoriev I."/>
        </authorList>
    </citation>
    <scope>NUCLEOTIDE SEQUENCE</scope>
    <source>
        <strain evidence="1">CBS 161.51</strain>
    </source>
</reference>
<gene>
    <name evidence="1" type="ORF">EJ02DRAFT_492898</name>
</gene>